<gene>
    <name evidence="2" type="ORF">KK1_028051</name>
</gene>
<keyword evidence="3" id="KW-1185">Reference proteome</keyword>
<sequence>MKRSVGPPSFYVYQSFFRDLGVCLPFTQFECDFLNYVNAAPSQLHPNSWGFLRAFEVLCTVLGMEVSLRVFLSFYQLKAGAPPYGTLSLNGGKEGGLFTPYSQSYKNYRQEFFRVTLVDVDPLEDGGFYFGGLPRFPFYWCHDPSGFHGVDFSQLMPSETAAVDALKALPRPLDCKLILSLERSAHRERDLEGECLVLRLHVSVCDLLICYFWVVRRFAGLIPFFILLLQVGRATEVLRVPRSTAAGADVPGAEPGLLLLLRSVFVGRVLALGSRPLHRRRGGLQNVPILRTLRAGGFPDAIGASERVGGD</sequence>
<organism evidence="2 3">
    <name type="scientific">Cajanus cajan</name>
    <name type="common">Pigeon pea</name>
    <name type="synonym">Cajanus indicus</name>
    <dbReference type="NCBI Taxonomy" id="3821"/>
    <lineage>
        <taxon>Eukaryota</taxon>
        <taxon>Viridiplantae</taxon>
        <taxon>Streptophyta</taxon>
        <taxon>Embryophyta</taxon>
        <taxon>Tracheophyta</taxon>
        <taxon>Spermatophyta</taxon>
        <taxon>Magnoliopsida</taxon>
        <taxon>eudicotyledons</taxon>
        <taxon>Gunneridae</taxon>
        <taxon>Pentapetalae</taxon>
        <taxon>rosids</taxon>
        <taxon>fabids</taxon>
        <taxon>Fabales</taxon>
        <taxon>Fabaceae</taxon>
        <taxon>Papilionoideae</taxon>
        <taxon>50 kb inversion clade</taxon>
        <taxon>NPAAA clade</taxon>
        <taxon>indigoferoid/millettioid clade</taxon>
        <taxon>Phaseoleae</taxon>
        <taxon>Cajanus</taxon>
    </lineage>
</organism>
<evidence type="ECO:0000313" key="3">
    <source>
        <dbReference type="Proteomes" id="UP000075243"/>
    </source>
</evidence>
<dbReference type="PANTHER" id="PTHR31099">
    <property type="entry name" value="OS06G0165300 PROTEIN"/>
    <property type="match status" value="1"/>
</dbReference>
<dbReference type="AlphaFoldDB" id="A0A151S5U0"/>
<dbReference type="Pfam" id="PF04195">
    <property type="entry name" value="Transposase_28"/>
    <property type="match status" value="1"/>
</dbReference>
<reference evidence="2" key="1">
    <citation type="journal article" date="2012" name="Nat. Biotechnol.">
        <title>Draft genome sequence of pigeonpea (Cajanus cajan), an orphan legume crop of resource-poor farmers.</title>
        <authorList>
            <person name="Varshney R.K."/>
            <person name="Chen W."/>
            <person name="Li Y."/>
            <person name="Bharti A.K."/>
            <person name="Saxena R.K."/>
            <person name="Schlueter J.A."/>
            <person name="Donoghue M.T."/>
            <person name="Azam S."/>
            <person name="Fan G."/>
            <person name="Whaley A.M."/>
            <person name="Farmer A.D."/>
            <person name="Sheridan J."/>
            <person name="Iwata A."/>
            <person name="Tuteja R."/>
            <person name="Penmetsa R.V."/>
            <person name="Wu W."/>
            <person name="Upadhyaya H.D."/>
            <person name="Yang S.P."/>
            <person name="Shah T."/>
            <person name="Saxena K.B."/>
            <person name="Michael T."/>
            <person name="McCombie W.R."/>
            <person name="Yang B."/>
            <person name="Zhang G."/>
            <person name="Yang H."/>
            <person name="Wang J."/>
            <person name="Spillane C."/>
            <person name="Cook D.R."/>
            <person name="May G.D."/>
            <person name="Xu X."/>
            <person name="Jackson S.A."/>
        </authorList>
    </citation>
    <scope>NUCLEOTIDE SEQUENCE [LARGE SCALE GENOMIC DNA]</scope>
</reference>
<dbReference type="PANTHER" id="PTHR31099:SF49">
    <property type="entry name" value="MYOSIN HEAVY CHAIN-LIKE PROTEIN"/>
    <property type="match status" value="1"/>
</dbReference>
<protein>
    <recommendedName>
        <fullName evidence="1">Transposase (putative) gypsy type domain-containing protein</fullName>
    </recommendedName>
</protein>
<proteinExistence type="predicted"/>
<dbReference type="Gramene" id="C.cajan_29292.t">
    <property type="protein sequence ID" value="C.cajan_29292.t.cds1"/>
    <property type="gene ID" value="C.cajan_29292"/>
</dbReference>
<accession>A0A151S5U0</accession>
<dbReference type="InterPro" id="IPR007321">
    <property type="entry name" value="Transposase_28"/>
</dbReference>
<evidence type="ECO:0000259" key="1">
    <source>
        <dbReference type="Pfam" id="PF04195"/>
    </source>
</evidence>
<dbReference type="EMBL" id="KQ483460">
    <property type="protein sequence ID" value="KYP50162.1"/>
    <property type="molecule type" value="Genomic_DNA"/>
</dbReference>
<evidence type="ECO:0000313" key="2">
    <source>
        <dbReference type="EMBL" id="KYP50162.1"/>
    </source>
</evidence>
<feature type="domain" description="Transposase (putative) gypsy type" evidence="1">
    <location>
        <begin position="19"/>
        <end position="78"/>
    </location>
</feature>
<name>A0A151S5U0_CAJCA</name>
<dbReference type="Proteomes" id="UP000075243">
    <property type="component" value="Unassembled WGS sequence"/>
</dbReference>